<dbReference type="InterPro" id="IPR031347">
    <property type="entry name" value="AmpE"/>
</dbReference>
<dbReference type="GO" id="GO:0046677">
    <property type="term" value="P:response to antibiotic"/>
    <property type="evidence" value="ECO:0007669"/>
    <property type="project" value="TreeGrafter"/>
</dbReference>
<dbReference type="Proteomes" id="UP000185766">
    <property type="component" value="Unassembled WGS sequence"/>
</dbReference>
<dbReference type="InterPro" id="IPR052966">
    <property type="entry name" value="Beta-lactamase_Reg"/>
</dbReference>
<dbReference type="RefSeq" id="WP_074869407.1">
    <property type="nucleotide sequence ID" value="NZ_FOAS01000013.1"/>
</dbReference>
<keyword evidence="1" id="KW-0812">Transmembrane</keyword>
<dbReference type="STRING" id="1429083.GCA_001885685_03276"/>
<feature type="transmembrane region" description="Helical" evidence="1">
    <location>
        <begin position="150"/>
        <end position="176"/>
    </location>
</feature>
<name>A0A1H7QUE1_9GAMM</name>
<feature type="transmembrane region" description="Helical" evidence="1">
    <location>
        <begin position="263"/>
        <end position="281"/>
    </location>
</feature>
<organism evidence="2 3">
    <name type="scientific">Atopomonas hussainii</name>
    <dbReference type="NCBI Taxonomy" id="1429083"/>
    <lineage>
        <taxon>Bacteria</taxon>
        <taxon>Pseudomonadati</taxon>
        <taxon>Pseudomonadota</taxon>
        <taxon>Gammaproteobacteria</taxon>
        <taxon>Pseudomonadales</taxon>
        <taxon>Pseudomonadaceae</taxon>
        <taxon>Atopomonas</taxon>
    </lineage>
</organism>
<evidence type="ECO:0000256" key="1">
    <source>
        <dbReference type="SAM" id="Phobius"/>
    </source>
</evidence>
<gene>
    <name evidence="2" type="ORF">SAMN05216214_11365</name>
</gene>
<evidence type="ECO:0000313" key="3">
    <source>
        <dbReference type="Proteomes" id="UP000185766"/>
    </source>
</evidence>
<keyword evidence="1" id="KW-1133">Transmembrane helix</keyword>
<dbReference type="PANTHER" id="PTHR38684">
    <property type="entry name" value="PROTEIN AMPE"/>
    <property type="match status" value="1"/>
</dbReference>
<dbReference type="Pfam" id="PF17113">
    <property type="entry name" value="AmpE"/>
    <property type="match status" value="1"/>
</dbReference>
<feature type="transmembrane region" description="Helical" evidence="1">
    <location>
        <begin position="77"/>
        <end position="94"/>
    </location>
</feature>
<dbReference type="GO" id="GO:0005886">
    <property type="term" value="C:plasma membrane"/>
    <property type="evidence" value="ECO:0007669"/>
    <property type="project" value="TreeGrafter"/>
</dbReference>
<accession>A0A1H7QUE1</accession>
<dbReference type="EMBL" id="FOAS01000013">
    <property type="protein sequence ID" value="SEL51245.1"/>
    <property type="molecule type" value="Genomic_DNA"/>
</dbReference>
<reference evidence="2 3" key="1">
    <citation type="submission" date="2016-10" db="EMBL/GenBank/DDBJ databases">
        <authorList>
            <person name="de Groot N.N."/>
        </authorList>
    </citation>
    <scope>NUCLEOTIDE SEQUENCE [LARGE SCALE GENOMIC DNA]</scope>
    <source>
        <strain evidence="2 3">JCM 19513</strain>
    </source>
</reference>
<feature type="transmembrane region" description="Helical" evidence="1">
    <location>
        <begin position="197"/>
        <end position="216"/>
    </location>
</feature>
<feature type="transmembrane region" description="Helical" evidence="1">
    <location>
        <begin position="49"/>
        <end position="70"/>
    </location>
</feature>
<evidence type="ECO:0000313" key="2">
    <source>
        <dbReference type="EMBL" id="SEL51245.1"/>
    </source>
</evidence>
<keyword evidence="1" id="KW-0472">Membrane</keyword>
<proteinExistence type="predicted"/>
<sequence>MSFVVLVLVVVLEKFSVWRKALQRDGVWLTWLGWVAGQGDASRATRMPWLVLLAALLVPLLLLAGLCVWLGQWFYGVLLLPLELLVVLYCLGRGDVPADLGGFRDAWRRGDLQGAEHVAERDLQIAPQESASALFASVQSYLLWQAFQGFFVIVFWYVVLGPLAALAYRLLALMAAQSQYASMAERAAALRHAFDWLPGRLLAISFALVGHFTAVMSELLHELLAWDTPVQVLLAKCGRAADEQEQEAAGEAGLAQLDGLWQLLVRCATLWFAVIAVLTLVW</sequence>
<keyword evidence="3" id="KW-1185">Reference proteome</keyword>
<dbReference type="PANTHER" id="PTHR38684:SF1">
    <property type="entry name" value="PROTEIN AMPE"/>
    <property type="match status" value="1"/>
</dbReference>
<protein>
    <submittedName>
        <fullName evidence="2">AmpE protein</fullName>
    </submittedName>
</protein>
<dbReference type="AlphaFoldDB" id="A0A1H7QUE1"/>